<feature type="domain" description="KOW" evidence="7">
    <location>
        <begin position="3"/>
        <end position="30"/>
    </location>
</feature>
<dbReference type="AlphaFoldDB" id="A0A662D3D5"/>
<comment type="subunit">
    <text evidence="5">Part of the 50S ribosomal subunit.</text>
</comment>
<dbReference type="PROSITE" id="PS01108">
    <property type="entry name" value="RIBOSOMAL_L24"/>
    <property type="match status" value="1"/>
</dbReference>
<dbReference type="GO" id="GO:0006412">
    <property type="term" value="P:translation"/>
    <property type="evidence" value="ECO:0007669"/>
    <property type="project" value="UniProtKB-UniRule"/>
</dbReference>
<comment type="function">
    <text evidence="5">One of two assembly initiator proteins, it binds directly to the 5'-end of the 23S rRNA, where it nucleates assembly of the 50S subunit.</text>
</comment>
<dbReference type="NCBIfam" id="TIGR01079">
    <property type="entry name" value="rplX_bact"/>
    <property type="match status" value="1"/>
</dbReference>
<dbReference type="Gene3D" id="2.30.30.30">
    <property type="match status" value="1"/>
</dbReference>
<dbReference type="GO" id="GO:1990904">
    <property type="term" value="C:ribonucleoprotein complex"/>
    <property type="evidence" value="ECO:0007669"/>
    <property type="project" value="UniProtKB-KW"/>
</dbReference>
<comment type="caution">
    <text evidence="8">The sequence shown here is derived from an EMBL/GenBank/DDBJ whole genome shotgun (WGS) entry which is preliminary data.</text>
</comment>
<evidence type="ECO:0000256" key="4">
    <source>
        <dbReference type="ARBA" id="ARBA00035206"/>
    </source>
</evidence>
<dbReference type="InterPro" id="IPR008991">
    <property type="entry name" value="Translation_prot_SH3-like_sf"/>
</dbReference>
<dbReference type="InterPro" id="IPR003256">
    <property type="entry name" value="Ribosomal_uL24"/>
</dbReference>
<evidence type="ECO:0000256" key="5">
    <source>
        <dbReference type="HAMAP-Rule" id="MF_01326"/>
    </source>
</evidence>
<comment type="function">
    <text evidence="5">One of the proteins that surrounds the polypeptide exit tunnel on the outside of the subunit.</text>
</comment>
<keyword evidence="2 5" id="KW-0689">Ribosomal protein</keyword>
<evidence type="ECO:0000256" key="1">
    <source>
        <dbReference type="ARBA" id="ARBA00010618"/>
    </source>
</evidence>
<keyword evidence="5" id="KW-0699">rRNA-binding</keyword>
<protein>
    <recommendedName>
        <fullName evidence="4 5">Large ribosomal subunit protein uL24</fullName>
    </recommendedName>
</protein>
<dbReference type="GO" id="GO:0003735">
    <property type="term" value="F:structural constituent of ribosome"/>
    <property type="evidence" value="ECO:0007669"/>
    <property type="project" value="InterPro"/>
</dbReference>
<evidence type="ECO:0000256" key="2">
    <source>
        <dbReference type="ARBA" id="ARBA00022980"/>
    </source>
</evidence>
<proteinExistence type="inferred from homology"/>
<dbReference type="PANTHER" id="PTHR12903">
    <property type="entry name" value="MITOCHONDRIAL RIBOSOMAL PROTEIN L24"/>
    <property type="match status" value="1"/>
</dbReference>
<evidence type="ECO:0000256" key="3">
    <source>
        <dbReference type="ARBA" id="ARBA00023274"/>
    </source>
</evidence>
<dbReference type="InterPro" id="IPR041988">
    <property type="entry name" value="Ribosomal_uL24_KOW"/>
</dbReference>
<dbReference type="HAMAP" id="MF_01326_B">
    <property type="entry name" value="Ribosomal_uL24_B"/>
    <property type="match status" value="1"/>
</dbReference>
<evidence type="ECO:0000256" key="6">
    <source>
        <dbReference type="RuleBase" id="RU003477"/>
    </source>
</evidence>
<dbReference type="SMART" id="SM00739">
    <property type="entry name" value="KOW"/>
    <property type="match status" value="1"/>
</dbReference>
<comment type="similarity">
    <text evidence="1 5 6">Belongs to the universal ribosomal protein uL24 family.</text>
</comment>
<evidence type="ECO:0000313" key="8">
    <source>
        <dbReference type="EMBL" id="RLE07158.1"/>
    </source>
</evidence>
<gene>
    <name evidence="5" type="primary">rplX</name>
    <name evidence="8" type="ORF">DRZ78_03465</name>
</gene>
<accession>A0A662D3D5</accession>
<dbReference type="GO" id="GO:0005840">
    <property type="term" value="C:ribosome"/>
    <property type="evidence" value="ECO:0007669"/>
    <property type="project" value="UniProtKB-KW"/>
</dbReference>
<dbReference type="Pfam" id="PF17136">
    <property type="entry name" value="ribosomal_L24"/>
    <property type="match status" value="1"/>
</dbReference>
<keyword evidence="3 5" id="KW-0687">Ribonucleoprotein</keyword>
<dbReference type="Pfam" id="PF00467">
    <property type="entry name" value="KOW"/>
    <property type="match status" value="1"/>
</dbReference>
<dbReference type="InterPro" id="IPR005825">
    <property type="entry name" value="Ribosomal_uL24_CS"/>
</dbReference>
<dbReference type="CDD" id="cd06089">
    <property type="entry name" value="KOW_RPL26"/>
    <property type="match status" value="1"/>
</dbReference>
<evidence type="ECO:0000259" key="7">
    <source>
        <dbReference type="SMART" id="SM00739"/>
    </source>
</evidence>
<evidence type="ECO:0000313" key="9">
    <source>
        <dbReference type="Proteomes" id="UP000277457"/>
    </source>
</evidence>
<dbReference type="GO" id="GO:0019843">
    <property type="term" value="F:rRNA binding"/>
    <property type="evidence" value="ECO:0007669"/>
    <property type="project" value="UniProtKB-UniRule"/>
</dbReference>
<dbReference type="EMBL" id="QMPY01000116">
    <property type="protein sequence ID" value="RLE07158.1"/>
    <property type="molecule type" value="Genomic_DNA"/>
</dbReference>
<keyword evidence="5" id="KW-0694">RNA-binding</keyword>
<sequence length="108" mass="12184">MSKIKVGDQVTILSGKDKGRQGKVIEIIPREGKLVVEGANIVKRHIRPTRRGQESGIVEKEAPIYISKVMLICPRCGKRTRVGMKILKKALEKEEKLRFCKKCGEIID</sequence>
<dbReference type="InterPro" id="IPR014722">
    <property type="entry name" value="Rib_uL2_dom2"/>
</dbReference>
<organism evidence="8 9">
    <name type="scientific">Aerophobetes bacterium</name>
    <dbReference type="NCBI Taxonomy" id="2030807"/>
    <lineage>
        <taxon>Bacteria</taxon>
        <taxon>Candidatus Aerophobota</taxon>
    </lineage>
</organism>
<name>A0A662D3D5_UNCAE</name>
<reference evidence="8 9" key="1">
    <citation type="submission" date="2018-06" db="EMBL/GenBank/DDBJ databases">
        <title>Extensive metabolic versatility and redundancy in microbially diverse, dynamic hydrothermal sediments.</title>
        <authorList>
            <person name="Dombrowski N."/>
            <person name="Teske A."/>
            <person name="Baker B.J."/>
        </authorList>
    </citation>
    <scope>NUCLEOTIDE SEQUENCE [LARGE SCALE GENOMIC DNA]</scope>
    <source>
        <strain evidence="8">B7_G13</strain>
    </source>
</reference>
<dbReference type="Proteomes" id="UP000277457">
    <property type="component" value="Unassembled WGS sequence"/>
</dbReference>
<dbReference type="SUPFAM" id="SSF50104">
    <property type="entry name" value="Translation proteins SH3-like domain"/>
    <property type="match status" value="1"/>
</dbReference>
<dbReference type="InterPro" id="IPR057264">
    <property type="entry name" value="Ribosomal_uL24_C"/>
</dbReference>
<dbReference type="InterPro" id="IPR005824">
    <property type="entry name" value="KOW"/>
</dbReference>